<dbReference type="Proteomes" id="UP001066276">
    <property type="component" value="Chromosome 2_1"/>
</dbReference>
<comment type="caution">
    <text evidence="2">The sequence shown here is derived from an EMBL/GenBank/DDBJ whole genome shotgun (WGS) entry which is preliminary data.</text>
</comment>
<organism evidence="2 3">
    <name type="scientific">Pleurodeles waltl</name>
    <name type="common">Iberian ribbed newt</name>
    <dbReference type="NCBI Taxonomy" id="8319"/>
    <lineage>
        <taxon>Eukaryota</taxon>
        <taxon>Metazoa</taxon>
        <taxon>Chordata</taxon>
        <taxon>Craniata</taxon>
        <taxon>Vertebrata</taxon>
        <taxon>Euteleostomi</taxon>
        <taxon>Amphibia</taxon>
        <taxon>Batrachia</taxon>
        <taxon>Caudata</taxon>
        <taxon>Salamandroidea</taxon>
        <taxon>Salamandridae</taxon>
        <taxon>Pleurodelinae</taxon>
        <taxon>Pleurodeles</taxon>
    </lineage>
</organism>
<sequence length="133" mass="14708">MPARGSKVAPTGAAARQERARDSGGGGECKTAKASTRMAGEPDGMKTAANAKSVSVPLGKYFQTKAHSDMAAKQNQSADWLRVEPPAFENWRVRLLASQILELSLYRHKGYRKRYWGERIWSALSKRSDKNIV</sequence>
<evidence type="ECO:0000313" key="2">
    <source>
        <dbReference type="EMBL" id="KAJ1199204.1"/>
    </source>
</evidence>
<evidence type="ECO:0000256" key="1">
    <source>
        <dbReference type="SAM" id="MobiDB-lite"/>
    </source>
</evidence>
<proteinExistence type="predicted"/>
<reference evidence="2" key="1">
    <citation type="journal article" date="2022" name="bioRxiv">
        <title>Sequencing and chromosome-scale assembly of the giantPleurodeles waltlgenome.</title>
        <authorList>
            <person name="Brown T."/>
            <person name="Elewa A."/>
            <person name="Iarovenko S."/>
            <person name="Subramanian E."/>
            <person name="Araus A.J."/>
            <person name="Petzold A."/>
            <person name="Susuki M."/>
            <person name="Suzuki K.-i.T."/>
            <person name="Hayashi T."/>
            <person name="Toyoda A."/>
            <person name="Oliveira C."/>
            <person name="Osipova E."/>
            <person name="Leigh N.D."/>
            <person name="Simon A."/>
            <person name="Yun M.H."/>
        </authorList>
    </citation>
    <scope>NUCLEOTIDE SEQUENCE</scope>
    <source>
        <strain evidence="2">20211129_DDA</strain>
        <tissue evidence="2">Liver</tissue>
    </source>
</reference>
<dbReference type="AlphaFoldDB" id="A0AAV7VCA2"/>
<protein>
    <submittedName>
        <fullName evidence="2">Uncharacterized protein</fullName>
    </submittedName>
</protein>
<evidence type="ECO:0000313" key="3">
    <source>
        <dbReference type="Proteomes" id="UP001066276"/>
    </source>
</evidence>
<accession>A0AAV7VCA2</accession>
<keyword evidence="3" id="KW-1185">Reference proteome</keyword>
<gene>
    <name evidence="2" type="ORF">NDU88_003042</name>
</gene>
<dbReference type="EMBL" id="JANPWB010000003">
    <property type="protein sequence ID" value="KAJ1199204.1"/>
    <property type="molecule type" value="Genomic_DNA"/>
</dbReference>
<name>A0AAV7VCA2_PLEWA</name>
<feature type="region of interest" description="Disordered" evidence="1">
    <location>
        <begin position="1"/>
        <end position="50"/>
    </location>
</feature>